<evidence type="ECO:0000259" key="6">
    <source>
        <dbReference type="Pfam" id="PF01345"/>
    </source>
</evidence>
<dbReference type="InterPro" id="IPR001434">
    <property type="entry name" value="OmcB-like_DUF11"/>
</dbReference>
<feature type="compositionally biased region" description="Acidic residues" evidence="5">
    <location>
        <begin position="29"/>
        <end position="66"/>
    </location>
</feature>
<dbReference type="PANTHER" id="PTHR37467">
    <property type="entry name" value="EXPORTED CALCIUM-BINDING GLYCOPROTEIN-RELATED"/>
    <property type="match status" value="1"/>
</dbReference>
<dbReference type="RefSeq" id="WP_311536577.1">
    <property type="nucleotide sequence ID" value="NZ_JAVRHQ010000055.1"/>
</dbReference>
<evidence type="ECO:0000256" key="1">
    <source>
        <dbReference type="ARBA" id="ARBA00004613"/>
    </source>
</evidence>
<keyword evidence="4" id="KW-0106">Calcium</keyword>
<evidence type="ECO:0000256" key="4">
    <source>
        <dbReference type="ARBA" id="ARBA00022837"/>
    </source>
</evidence>
<keyword evidence="3" id="KW-0732">Signal</keyword>
<feature type="compositionally biased region" description="Acidic residues" evidence="5">
    <location>
        <begin position="84"/>
        <end position="120"/>
    </location>
</feature>
<keyword evidence="2" id="KW-0964">Secreted</keyword>
<organism evidence="7 8">
    <name type="scientific">Autumnicola tepida</name>
    <dbReference type="NCBI Taxonomy" id="3075595"/>
    <lineage>
        <taxon>Bacteria</taxon>
        <taxon>Pseudomonadati</taxon>
        <taxon>Bacteroidota</taxon>
        <taxon>Flavobacteriia</taxon>
        <taxon>Flavobacteriales</taxon>
        <taxon>Flavobacteriaceae</taxon>
        <taxon>Autumnicola</taxon>
    </lineage>
</organism>
<dbReference type="InterPro" id="IPR059100">
    <property type="entry name" value="TSP3_bac"/>
</dbReference>
<evidence type="ECO:0000256" key="5">
    <source>
        <dbReference type="SAM" id="MobiDB-lite"/>
    </source>
</evidence>
<dbReference type="Proteomes" id="UP001262889">
    <property type="component" value="Unassembled WGS sequence"/>
</dbReference>
<dbReference type="InterPro" id="IPR047589">
    <property type="entry name" value="DUF11_rpt"/>
</dbReference>
<dbReference type="InterPro" id="IPR053180">
    <property type="entry name" value="Ca-binding_acidic-repeat"/>
</dbReference>
<evidence type="ECO:0000313" key="7">
    <source>
        <dbReference type="EMBL" id="MDT0644962.1"/>
    </source>
</evidence>
<feature type="compositionally biased region" description="Acidic residues" evidence="5">
    <location>
        <begin position="138"/>
        <end position="179"/>
    </location>
</feature>
<comment type="caution">
    <text evidence="7">The sequence shown here is derived from an EMBL/GenBank/DDBJ whole genome shotgun (WGS) entry which is preliminary data.</text>
</comment>
<feature type="non-terminal residue" evidence="7">
    <location>
        <position position="1"/>
    </location>
</feature>
<comment type="subcellular location">
    <subcellularLocation>
        <location evidence="1">Secreted</location>
    </subcellularLocation>
</comment>
<dbReference type="InterPro" id="IPR026341">
    <property type="entry name" value="T9SS_type_B"/>
</dbReference>
<dbReference type="Pfam" id="PF13585">
    <property type="entry name" value="CHU_C"/>
    <property type="match status" value="1"/>
</dbReference>
<reference evidence="7 8" key="1">
    <citation type="submission" date="2023-09" db="EMBL/GenBank/DDBJ databases">
        <authorList>
            <person name="Rey-Velasco X."/>
        </authorList>
    </citation>
    <scope>NUCLEOTIDE SEQUENCE [LARGE SCALE GENOMIC DNA]</scope>
    <source>
        <strain evidence="7 8">F363</strain>
    </source>
</reference>
<evidence type="ECO:0000313" key="8">
    <source>
        <dbReference type="Proteomes" id="UP001262889"/>
    </source>
</evidence>
<name>A0ABU3CF33_9FLAO</name>
<feature type="domain" description="DUF11" evidence="6">
    <location>
        <begin position="202"/>
        <end position="312"/>
    </location>
</feature>
<accession>A0ABU3CF33</accession>
<evidence type="ECO:0000256" key="2">
    <source>
        <dbReference type="ARBA" id="ARBA00022525"/>
    </source>
</evidence>
<evidence type="ECO:0000256" key="3">
    <source>
        <dbReference type="ARBA" id="ARBA00022729"/>
    </source>
</evidence>
<feature type="region of interest" description="Disordered" evidence="5">
    <location>
        <begin position="1"/>
        <end position="196"/>
    </location>
</feature>
<dbReference type="EMBL" id="JAVRHQ010000055">
    <property type="protein sequence ID" value="MDT0644962.1"/>
    <property type="molecule type" value="Genomic_DNA"/>
</dbReference>
<dbReference type="NCBIfam" id="TIGR01451">
    <property type="entry name" value="B_ant_repeat"/>
    <property type="match status" value="1"/>
</dbReference>
<sequence>DGDEVDNGSDPLDPCDPNPDNENCSSGDNDTDDDGLTNDEEVDLGTDPTDPDTDDDGINDGDEVDNGSDPLDSCDPDTTAGSCDQDEDGLTNDEEVDLGTDPADPDTDDDDVNDADEVDNGSDPLNQCDPNPDNENCPSEDNDTDDDGIDNEDENDIGTDPTDPDTDDDGISDGDEVDNGSDPLNPCDPNPDNQNCFGEANLSVIKSASSSNPTVSSNIEFTIRVANNSDFPITDIIIDEQLQSGFKFRESAATHGNYSPVAGEWTIEELEANSMAELIIEVEVLPNGNYENTAQLKSSTPGDMKPDDNMSWLQIDPLCIFIFNQFSPNGDGTNDYFKINCIENYPNNRLDIYNRHGNKVFEARGYSNSWNGNSNTGFSIGSNQRVPNGTYFYVLDLGDGTPLIKGWVQIIR</sequence>
<protein>
    <submittedName>
        <fullName evidence="7">Gliding motility-associated C-terminal domain-containing protein</fullName>
    </submittedName>
</protein>
<proteinExistence type="predicted"/>
<dbReference type="NCBIfam" id="TIGR04131">
    <property type="entry name" value="Bac_Flav_CTERM"/>
    <property type="match status" value="1"/>
</dbReference>
<feature type="compositionally biased region" description="Low complexity" evidence="5">
    <location>
        <begin position="182"/>
        <end position="195"/>
    </location>
</feature>
<gene>
    <name evidence="7" type="ORF">RM553_19170</name>
</gene>
<feature type="compositionally biased region" description="Polar residues" evidence="5">
    <location>
        <begin position="123"/>
        <end position="137"/>
    </location>
</feature>
<keyword evidence="8" id="KW-1185">Reference proteome</keyword>
<dbReference type="Pfam" id="PF18884">
    <property type="entry name" value="TSP3_bac"/>
    <property type="match status" value="6"/>
</dbReference>
<dbReference type="PANTHER" id="PTHR37467:SF1">
    <property type="entry name" value="EXPORTED CALCIUM-BINDING GLYCOPROTEIN"/>
    <property type="match status" value="1"/>
</dbReference>
<dbReference type="Pfam" id="PF01345">
    <property type="entry name" value="DUF11"/>
    <property type="match status" value="1"/>
</dbReference>
<feature type="compositionally biased region" description="Low complexity" evidence="5">
    <location>
        <begin position="18"/>
        <end position="28"/>
    </location>
</feature>